<evidence type="ECO:0000256" key="7">
    <source>
        <dbReference type="ARBA" id="ARBA00022741"/>
    </source>
</evidence>
<dbReference type="Gene3D" id="3.40.50.300">
    <property type="entry name" value="P-loop containing nucleotide triphosphate hydrolases"/>
    <property type="match status" value="1"/>
</dbReference>
<dbReference type="PANTHER" id="PTHR33540">
    <property type="entry name" value="TRNA THREONYLCARBAMOYLADENOSINE BIOSYNTHESIS PROTEIN TSAE"/>
    <property type="match status" value="1"/>
</dbReference>
<reference evidence="11 12" key="1">
    <citation type="submission" date="2020-10" db="EMBL/GenBank/DDBJ databases">
        <title>Campylobacter and Helicobacter PacBio genomes.</title>
        <authorList>
            <person name="Lane C."/>
        </authorList>
    </citation>
    <scope>NUCLEOTIDE SEQUENCE [LARGE SCALE GENOMIC DNA]</scope>
    <source>
        <strain evidence="11 12">2016D-0077</strain>
    </source>
</reference>
<evidence type="ECO:0000256" key="10">
    <source>
        <dbReference type="ARBA" id="ARBA00032441"/>
    </source>
</evidence>
<dbReference type="RefSeq" id="WP_025803260.1">
    <property type="nucleotide sequence ID" value="NZ_CP053842.1"/>
</dbReference>
<evidence type="ECO:0000256" key="9">
    <source>
        <dbReference type="ARBA" id="ARBA00022842"/>
    </source>
</evidence>
<evidence type="ECO:0000256" key="1">
    <source>
        <dbReference type="ARBA" id="ARBA00004496"/>
    </source>
</evidence>
<name>A0A7M1LE26_9BACT</name>
<dbReference type="GO" id="GO:0016740">
    <property type="term" value="F:transferase activity"/>
    <property type="evidence" value="ECO:0007669"/>
    <property type="project" value="UniProtKB-KW"/>
</dbReference>
<accession>A0A7M1LE26</accession>
<evidence type="ECO:0000256" key="5">
    <source>
        <dbReference type="ARBA" id="ARBA00022694"/>
    </source>
</evidence>
<protein>
    <recommendedName>
        <fullName evidence="3">tRNA threonylcarbamoyladenosine biosynthesis protein TsaE</fullName>
    </recommendedName>
    <alternativeName>
        <fullName evidence="10">t(6)A37 threonylcarbamoyladenosine biosynthesis protein TsaE</fullName>
    </alternativeName>
</protein>
<keyword evidence="7" id="KW-0547">Nucleotide-binding</keyword>
<evidence type="ECO:0000313" key="11">
    <source>
        <dbReference type="EMBL" id="QOQ86798.1"/>
    </source>
</evidence>
<dbReference type="GO" id="GO:0005737">
    <property type="term" value="C:cytoplasm"/>
    <property type="evidence" value="ECO:0007669"/>
    <property type="project" value="UniProtKB-SubCell"/>
</dbReference>
<dbReference type="GO" id="GO:0002949">
    <property type="term" value="P:tRNA threonylcarbamoyladenosine modification"/>
    <property type="evidence" value="ECO:0007669"/>
    <property type="project" value="InterPro"/>
</dbReference>
<evidence type="ECO:0000256" key="6">
    <source>
        <dbReference type="ARBA" id="ARBA00022723"/>
    </source>
</evidence>
<dbReference type="EMBL" id="CP063078">
    <property type="protein sequence ID" value="QOQ86798.1"/>
    <property type="molecule type" value="Genomic_DNA"/>
</dbReference>
<evidence type="ECO:0000256" key="2">
    <source>
        <dbReference type="ARBA" id="ARBA00007599"/>
    </source>
</evidence>
<dbReference type="PANTHER" id="PTHR33540:SF2">
    <property type="entry name" value="TRNA THREONYLCARBAMOYLADENOSINE BIOSYNTHESIS PROTEIN TSAE"/>
    <property type="match status" value="1"/>
</dbReference>
<dbReference type="InterPro" id="IPR003442">
    <property type="entry name" value="T6A_TsaE"/>
</dbReference>
<proteinExistence type="inferred from homology"/>
<evidence type="ECO:0000313" key="12">
    <source>
        <dbReference type="Proteomes" id="UP000594749"/>
    </source>
</evidence>
<comment type="subcellular location">
    <subcellularLocation>
        <location evidence="1">Cytoplasm</location>
    </subcellularLocation>
</comment>
<gene>
    <name evidence="11" type="primary">tsaE</name>
    <name evidence="11" type="ORF">IMC76_06150</name>
</gene>
<comment type="similarity">
    <text evidence="2">Belongs to the TsaE family.</text>
</comment>
<keyword evidence="11" id="KW-0808">Transferase</keyword>
<dbReference type="SUPFAM" id="SSF52540">
    <property type="entry name" value="P-loop containing nucleoside triphosphate hydrolases"/>
    <property type="match status" value="1"/>
</dbReference>
<evidence type="ECO:0000256" key="8">
    <source>
        <dbReference type="ARBA" id="ARBA00022840"/>
    </source>
</evidence>
<dbReference type="InterPro" id="IPR027417">
    <property type="entry name" value="P-loop_NTPase"/>
</dbReference>
<dbReference type="NCBIfam" id="TIGR00150">
    <property type="entry name" value="T6A_YjeE"/>
    <property type="match status" value="1"/>
</dbReference>
<keyword evidence="6" id="KW-0479">Metal-binding</keyword>
<dbReference type="GO" id="GO:0046872">
    <property type="term" value="F:metal ion binding"/>
    <property type="evidence" value="ECO:0007669"/>
    <property type="project" value="UniProtKB-KW"/>
</dbReference>
<keyword evidence="5" id="KW-0819">tRNA processing</keyword>
<keyword evidence="12" id="KW-1185">Reference proteome</keyword>
<keyword evidence="8" id="KW-0067">ATP-binding</keyword>
<keyword evidence="9" id="KW-0460">Magnesium</keyword>
<dbReference type="Pfam" id="PF02367">
    <property type="entry name" value="TsaE"/>
    <property type="match status" value="1"/>
</dbReference>
<organism evidence="11 12">
    <name type="scientific">Campylobacter corcagiensis</name>
    <dbReference type="NCBI Taxonomy" id="1448857"/>
    <lineage>
        <taxon>Bacteria</taxon>
        <taxon>Pseudomonadati</taxon>
        <taxon>Campylobacterota</taxon>
        <taxon>Epsilonproteobacteria</taxon>
        <taxon>Campylobacterales</taxon>
        <taxon>Campylobacteraceae</taxon>
        <taxon>Campylobacter</taxon>
    </lineage>
</organism>
<keyword evidence="4" id="KW-0963">Cytoplasm</keyword>
<dbReference type="AlphaFoldDB" id="A0A7M1LE26"/>
<evidence type="ECO:0000256" key="3">
    <source>
        <dbReference type="ARBA" id="ARBA00019010"/>
    </source>
</evidence>
<sequence length="136" mass="15439">MSKSCDILALSELKTLVDKLPKDGIVILRGDLSSGKTTLVKAIVKSHGISDIVTSPTFSIMHKYGEIYHYDIYNSGFDGLIKNGLFENLFEDGLHLVEWGDEKLEEMLKKYELPYYVVEIENLGDKRKYSVSNFNI</sequence>
<dbReference type="GO" id="GO:0005524">
    <property type="term" value="F:ATP binding"/>
    <property type="evidence" value="ECO:0007669"/>
    <property type="project" value="UniProtKB-KW"/>
</dbReference>
<dbReference type="OrthoDB" id="9815896at2"/>
<evidence type="ECO:0000256" key="4">
    <source>
        <dbReference type="ARBA" id="ARBA00022490"/>
    </source>
</evidence>
<dbReference type="Proteomes" id="UP000594749">
    <property type="component" value="Chromosome"/>
</dbReference>